<dbReference type="SUPFAM" id="SSF49899">
    <property type="entry name" value="Concanavalin A-like lectins/glucanases"/>
    <property type="match status" value="1"/>
</dbReference>
<evidence type="ECO:0000256" key="2">
    <source>
        <dbReference type="SAM" id="SignalP"/>
    </source>
</evidence>
<feature type="domain" description="GH16" evidence="3">
    <location>
        <begin position="72"/>
        <end position="334"/>
    </location>
</feature>
<name>A0AB34G6H1_9HYPO</name>
<feature type="compositionally biased region" description="Basic and acidic residues" evidence="1">
    <location>
        <begin position="234"/>
        <end position="248"/>
    </location>
</feature>
<gene>
    <name evidence="4" type="ORF">O9K51_01431</name>
</gene>
<feature type="region of interest" description="Disordered" evidence="1">
    <location>
        <begin position="213"/>
        <end position="254"/>
    </location>
</feature>
<dbReference type="InterPro" id="IPR013320">
    <property type="entry name" value="ConA-like_dom_sf"/>
</dbReference>
<dbReference type="EMBL" id="JAQHRD010000001">
    <property type="protein sequence ID" value="KAJ6446658.1"/>
    <property type="molecule type" value="Genomic_DNA"/>
</dbReference>
<comment type="caution">
    <text evidence="4">The sequence shown here is derived from an EMBL/GenBank/DDBJ whole genome shotgun (WGS) entry which is preliminary data.</text>
</comment>
<feature type="compositionally biased region" description="Low complexity" evidence="1">
    <location>
        <begin position="365"/>
        <end position="383"/>
    </location>
</feature>
<dbReference type="AlphaFoldDB" id="A0AB34G6H1"/>
<keyword evidence="2" id="KW-0732">Signal</keyword>
<dbReference type="PANTHER" id="PTHR38121">
    <property type="entry name" value="GH16 DOMAIN-CONTAINING PROTEIN"/>
    <property type="match status" value="1"/>
</dbReference>
<keyword evidence="4" id="KW-0326">Glycosidase</keyword>
<protein>
    <submittedName>
        <fullName evidence="4">Xylanase 3</fullName>
    </submittedName>
</protein>
<dbReference type="PROSITE" id="PS51762">
    <property type="entry name" value="GH16_2"/>
    <property type="match status" value="1"/>
</dbReference>
<keyword evidence="4" id="KW-0624">Polysaccharide degradation</keyword>
<dbReference type="Proteomes" id="UP001163105">
    <property type="component" value="Unassembled WGS sequence"/>
</dbReference>
<proteinExistence type="predicted"/>
<feature type="signal peptide" evidence="2">
    <location>
        <begin position="1"/>
        <end position="22"/>
    </location>
</feature>
<dbReference type="GO" id="GO:0004553">
    <property type="term" value="F:hydrolase activity, hydrolyzing O-glycosyl compounds"/>
    <property type="evidence" value="ECO:0007669"/>
    <property type="project" value="InterPro"/>
</dbReference>
<keyword evidence="4" id="KW-0378">Hydrolase</keyword>
<dbReference type="PANTHER" id="PTHR38121:SF4">
    <property type="entry name" value="GH16 DOMAIN-CONTAINING PROTEIN-RELATED"/>
    <property type="match status" value="1"/>
</dbReference>
<reference evidence="4" key="1">
    <citation type="submission" date="2023-01" db="EMBL/GenBank/DDBJ databases">
        <title>The growth and conidiation of Purpureocillium lavendulum are regulated by nitrogen source and histone H3K14 acetylation.</title>
        <authorList>
            <person name="Tang P."/>
            <person name="Han J."/>
            <person name="Zhang C."/>
            <person name="Tang P."/>
            <person name="Qi F."/>
            <person name="Zhang K."/>
            <person name="Liang L."/>
        </authorList>
    </citation>
    <scope>NUCLEOTIDE SEQUENCE</scope>
    <source>
        <strain evidence="4">YMF1.00683</strain>
    </source>
</reference>
<keyword evidence="5" id="KW-1185">Reference proteome</keyword>
<dbReference type="Gene3D" id="2.60.120.200">
    <property type="match status" value="1"/>
</dbReference>
<feature type="chain" id="PRO_5044207149" evidence="2">
    <location>
        <begin position="23"/>
        <end position="444"/>
    </location>
</feature>
<dbReference type="GO" id="GO:0045493">
    <property type="term" value="P:xylan catabolic process"/>
    <property type="evidence" value="ECO:0007669"/>
    <property type="project" value="UniProtKB-KW"/>
</dbReference>
<evidence type="ECO:0000313" key="5">
    <source>
        <dbReference type="Proteomes" id="UP001163105"/>
    </source>
</evidence>
<sequence>MLHEASSVLIVAVVGMTSVVRAAGSTVQLVNDTGCDCFLTNGSEPTYYARHMFFDFRSLGRYAGVPDVIGNDTLASYSPPTSDFFAGDRWNDTWQIQGWSNRNGSHGEGKGGLTGDATVLMVNSPSNVYIEKNGDDGAGRSAATFMTLRTKRLPGFQTAAEFQAQDTHYRFLSLRMLARTVGDPGAVSAVFTYRAAQSLSDVQEADIEILTRGPRNKVQYTNQPSYQDDQTGGGDHHGDDGNGDDPKATRNATMPHGLRWSDWAVHRLDWTPRRSVWFVDGVEVASIDFQVPRDASGLNVNSWSDGGQWSGNMSVGGESKLQIQWLEMVFNTTEDGDGDGARRRRSASKRQGEHEQHHHHHHYPHSYSQQRRDAAAAAAAPEDNGGGGGGCKIVCSIDETSRTGTAAKLWDGSTSGAKPSSSAGSTLFWLCACAAASTMWLSAV</sequence>
<dbReference type="InterPro" id="IPR000757">
    <property type="entry name" value="Beta-glucanase-like"/>
</dbReference>
<dbReference type="CDD" id="cd00413">
    <property type="entry name" value="Glyco_hydrolase_16"/>
    <property type="match status" value="1"/>
</dbReference>
<organism evidence="4 5">
    <name type="scientific">Purpureocillium lavendulum</name>
    <dbReference type="NCBI Taxonomy" id="1247861"/>
    <lineage>
        <taxon>Eukaryota</taxon>
        <taxon>Fungi</taxon>
        <taxon>Dikarya</taxon>
        <taxon>Ascomycota</taxon>
        <taxon>Pezizomycotina</taxon>
        <taxon>Sordariomycetes</taxon>
        <taxon>Hypocreomycetidae</taxon>
        <taxon>Hypocreales</taxon>
        <taxon>Ophiocordycipitaceae</taxon>
        <taxon>Purpureocillium</taxon>
    </lineage>
</organism>
<evidence type="ECO:0000313" key="4">
    <source>
        <dbReference type="EMBL" id="KAJ6446658.1"/>
    </source>
</evidence>
<accession>A0AB34G6H1</accession>
<keyword evidence="4" id="KW-0858">Xylan degradation</keyword>
<feature type="region of interest" description="Disordered" evidence="1">
    <location>
        <begin position="332"/>
        <end position="386"/>
    </location>
</feature>
<evidence type="ECO:0000259" key="3">
    <source>
        <dbReference type="PROSITE" id="PS51762"/>
    </source>
</evidence>
<dbReference type="Pfam" id="PF00722">
    <property type="entry name" value="Glyco_hydro_16"/>
    <property type="match status" value="1"/>
</dbReference>
<keyword evidence="4" id="KW-0119">Carbohydrate metabolism</keyword>
<evidence type="ECO:0000256" key="1">
    <source>
        <dbReference type="SAM" id="MobiDB-lite"/>
    </source>
</evidence>